<reference evidence="5" key="1">
    <citation type="journal article" date="2019" name="IScience">
        <title>Narwhal Genome Reveals Long-Term Low Genetic Diversity despite Current Large Abundance Size.</title>
        <authorList>
            <person name="Westbury M.V."/>
            <person name="Petersen B."/>
            <person name="Garde E."/>
            <person name="Heide-Jorgensen M.P."/>
            <person name="Lorenzen E.D."/>
        </authorList>
    </citation>
    <scope>NUCLEOTIDE SEQUENCE [LARGE SCALE GENOMIC DNA]</scope>
</reference>
<dbReference type="EMBL" id="RWIC01000804">
    <property type="protein sequence ID" value="TKC40060.1"/>
    <property type="molecule type" value="Genomic_DNA"/>
</dbReference>
<keyword evidence="1 2" id="KW-0430">Lectin</keyword>
<evidence type="ECO:0000259" key="3">
    <source>
        <dbReference type="PROSITE" id="PS51304"/>
    </source>
</evidence>
<dbReference type="PROSITE" id="PS51304">
    <property type="entry name" value="GALECTIN"/>
    <property type="match status" value="1"/>
</dbReference>
<feature type="non-terminal residue" evidence="4">
    <location>
        <position position="61"/>
    </location>
</feature>
<evidence type="ECO:0000313" key="5">
    <source>
        <dbReference type="Proteomes" id="UP000308365"/>
    </source>
</evidence>
<sequence>MCPERGSNGSRGQPFELRLLVLENEHQVFVNNKSTYVFAHRLPSQSVKMLEVKGDIVLTSV</sequence>
<comment type="caution">
    <text evidence="4">The sequence shown here is derived from an EMBL/GenBank/DDBJ whole genome shotgun (WGS) entry which is preliminary data.</text>
</comment>
<evidence type="ECO:0000256" key="1">
    <source>
        <dbReference type="ARBA" id="ARBA00022734"/>
    </source>
</evidence>
<dbReference type="GO" id="GO:0030246">
    <property type="term" value="F:carbohydrate binding"/>
    <property type="evidence" value="ECO:0007669"/>
    <property type="project" value="UniProtKB-UniRule"/>
</dbReference>
<dbReference type="SUPFAM" id="SSF49899">
    <property type="entry name" value="Concanavalin A-like lectins/glucanases"/>
    <property type="match status" value="1"/>
</dbReference>
<gene>
    <name evidence="4" type="ORF">EI555_019870</name>
</gene>
<dbReference type="InterPro" id="IPR001079">
    <property type="entry name" value="Galectin_CRD"/>
</dbReference>
<organism evidence="4 5">
    <name type="scientific">Monodon monoceros</name>
    <name type="common">Narwhal</name>
    <name type="synonym">Ceratodon monodon</name>
    <dbReference type="NCBI Taxonomy" id="40151"/>
    <lineage>
        <taxon>Eukaryota</taxon>
        <taxon>Metazoa</taxon>
        <taxon>Chordata</taxon>
        <taxon>Craniata</taxon>
        <taxon>Vertebrata</taxon>
        <taxon>Euteleostomi</taxon>
        <taxon>Mammalia</taxon>
        <taxon>Eutheria</taxon>
        <taxon>Laurasiatheria</taxon>
        <taxon>Artiodactyla</taxon>
        <taxon>Whippomorpha</taxon>
        <taxon>Cetacea</taxon>
        <taxon>Odontoceti</taxon>
        <taxon>Monodontidae</taxon>
        <taxon>Monodon</taxon>
    </lineage>
</organism>
<dbReference type="Gene3D" id="2.60.120.200">
    <property type="match status" value="1"/>
</dbReference>
<name>A0A4V6WP03_MONMO</name>
<dbReference type="AlphaFoldDB" id="A0A4V6WP03"/>
<evidence type="ECO:0000256" key="2">
    <source>
        <dbReference type="RuleBase" id="RU102079"/>
    </source>
</evidence>
<proteinExistence type="predicted"/>
<protein>
    <recommendedName>
        <fullName evidence="2">Galectin</fullName>
    </recommendedName>
</protein>
<dbReference type="Proteomes" id="UP000308365">
    <property type="component" value="Unassembled WGS sequence"/>
</dbReference>
<evidence type="ECO:0000313" key="4">
    <source>
        <dbReference type="EMBL" id="TKC40060.1"/>
    </source>
</evidence>
<feature type="domain" description="Galectin" evidence="3">
    <location>
        <begin position="1"/>
        <end position="61"/>
    </location>
</feature>
<dbReference type="InterPro" id="IPR013320">
    <property type="entry name" value="ConA-like_dom_sf"/>
</dbReference>
<accession>A0A4V6WP03</accession>
<dbReference type="Pfam" id="PF00337">
    <property type="entry name" value="Gal-bind_lectin"/>
    <property type="match status" value="1"/>
</dbReference>